<dbReference type="GO" id="GO:0007165">
    <property type="term" value="P:signal transduction"/>
    <property type="evidence" value="ECO:0007669"/>
    <property type="project" value="UniProtKB-KW"/>
</dbReference>
<dbReference type="AlphaFoldDB" id="A0A413RRP4"/>
<dbReference type="OrthoDB" id="8667074at2"/>
<feature type="domain" description="HAMP" evidence="9">
    <location>
        <begin position="224"/>
        <end position="276"/>
    </location>
</feature>
<evidence type="ECO:0000313" key="11">
    <source>
        <dbReference type="Proteomes" id="UP000283374"/>
    </source>
</evidence>
<keyword evidence="6 8" id="KW-0472">Membrane</keyword>
<feature type="transmembrane region" description="Helical" evidence="8">
    <location>
        <begin position="201"/>
        <end position="223"/>
    </location>
</feature>
<dbReference type="Pfam" id="PF00672">
    <property type="entry name" value="HAMP"/>
    <property type="match status" value="1"/>
</dbReference>
<name>A0A413RRP4_9CELL</name>
<dbReference type="RefSeq" id="WP_138066980.1">
    <property type="nucleotide sequence ID" value="NZ_QWKP01000025.1"/>
</dbReference>
<evidence type="ECO:0000256" key="7">
    <source>
        <dbReference type="ARBA" id="ARBA00023224"/>
    </source>
</evidence>
<dbReference type="InterPro" id="IPR003122">
    <property type="entry name" value="Tar_rcpt_lig-bd"/>
</dbReference>
<dbReference type="CDD" id="cd06225">
    <property type="entry name" value="HAMP"/>
    <property type="match status" value="1"/>
</dbReference>
<evidence type="ECO:0000256" key="8">
    <source>
        <dbReference type="SAM" id="Phobius"/>
    </source>
</evidence>
<proteinExistence type="predicted"/>
<dbReference type="Gene3D" id="1.10.287.950">
    <property type="entry name" value="Methyl-accepting chemotaxis protein"/>
    <property type="match status" value="1"/>
</dbReference>
<reference evidence="10 11" key="1">
    <citation type="submission" date="2018-08" db="EMBL/GenBank/DDBJ databases">
        <title>Cellulomonas rhizosphaerae sp. nov., a novel actinomycete isolated from soil.</title>
        <authorList>
            <person name="Tian Y."/>
        </authorList>
    </citation>
    <scope>NUCLEOTIDE SEQUENCE [LARGE SCALE GENOMIC DNA]</scope>
    <source>
        <strain evidence="10 11">NEAU-TCZ24</strain>
    </source>
</reference>
<keyword evidence="5 8" id="KW-1133">Transmembrane helix</keyword>
<comment type="subcellular location">
    <subcellularLocation>
        <location evidence="1">Cell membrane</location>
    </subcellularLocation>
</comment>
<evidence type="ECO:0000259" key="9">
    <source>
        <dbReference type="PROSITE" id="PS50885"/>
    </source>
</evidence>
<keyword evidence="7" id="KW-0807">Transducer</keyword>
<protein>
    <submittedName>
        <fullName evidence="10">Methyl-accepting chemotaxis protein</fullName>
    </submittedName>
</protein>
<dbReference type="InterPro" id="IPR003660">
    <property type="entry name" value="HAMP_dom"/>
</dbReference>
<keyword evidence="3" id="KW-0488">Methylation</keyword>
<evidence type="ECO:0000256" key="3">
    <source>
        <dbReference type="ARBA" id="ARBA00022481"/>
    </source>
</evidence>
<keyword evidence="4 8" id="KW-0812">Transmembrane</keyword>
<organism evidence="10 11">
    <name type="scientific">Cellulomonas rhizosphaerae</name>
    <dbReference type="NCBI Taxonomy" id="2293719"/>
    <lineage>
        <taxon>Bacteria</taxon>
        <taxon>Bacillati</taxon>
        <taxon>Actinomycetota</taxon>
        <taxon>Actinomycetes</taxon>
        <taxon>Micrococcales</taxon>
        <taxon>Cellulomonadaceae</taxon>
        <taxon>Cellulomonas</taxon>
    </lineage>
</organism>
<evidence type="ECO:0000256" key="4">
    <source>
        <dbReference type="ARBA" id="ARBA00022692"/>
    </source>
</evidence>
<dbReference type="EMBL" id="QWKP01000025">
    <property type="protein sequence ID" value="RHA44618.1"/>
    <property type="molecule type" value="Genomic_DNA"/>
</dbReference>
<evidence type="ECO:0000256" key="5">
    <source>
        <dbReference type="ARBA" id="ARBA00022989"/>
    </source>
</evidence>
<comment type="caution">
    <text evidence="10">The sequence shown here is derived from an EMBL/GenBank/DDBJ whole genome shotgun (WGS) entry which is preliminary data.</text>
</comment>
<dbReference type="SMART" id="SM00304">
    <property type="entry name" value="HAMP"/>
    <property type="match status" value="1"/>
</dbReference>
<feature type="transmembrane region" description="Helical" evidence="8">
    <location>
        <begin position="26"/>
        <end position="48"/>
    </location>
</feature>
<evidence type="ECO:0000256" key="1">
    <source>
        <dbReference type="ARBA" id="ARBA00004236"/>
    </source>
</evidence>
<dbReference type="SUPFAM" id="SSF58104">
    <property type="entry name" value="Methyl-accepting chemotaxis protein (MCP) signaling domain"/>
    <property type="match status" value="1"/>
</dbReference>
<gene>
    <name evidence="10" type="ORF">D1825_00305</name>
</gene>
<evidence type="ECO:0000313" key="10">
    <source>
        <dbReference type="EMBL" id="RHA44618.1"/>
    </source>
</evidence>
<keyword evidence="2" id="KW-1003">Cell membrane</keyword>
<dbReference type="PANTHER" id="PTHR32089:SF112">
    <property type="entry name" value="LYSOZYME-LIKE PROTEIN-RELATED"/>
    <property type="match status" value="1"/>
</dbReference>
<dbReference type="PANTHER" id="PTHR32089">
    <property type="entry name" value="METHYL-ACCEPTING CHEMOTAXIS PROTEIN MCPB"/>
    <property type="match status" value="1"/>
</dbReference>
<dbReference type="PROSITE" id="PS50885">
    <property type="entry name" value="HAMP"/>
    <property type="match status" value="1"/>
</dbReference>
<keyword evidence="11" id="KW-1185">Reference proteome</keyword>
<dbReference type="Proteomes" id="UP000283374">
    <property type="component" value="Unassembled WGS sequence"/>
</dbReference>
<sequence>MSTTTVTTPARRRGAWFWDRPIAVKFAAAMVVLGGTFAVVGGAGAIALQRAGDDLQEMSDLDTHLQRAFADLGVAQARSHLLLARAAGADAATRAQLLTSSTWTDGVVEARSDVVETFPDALTPQWKDFRTRWAAWTEFRDTTLLPLVEAGDTAGFTAAVTADVAADPDWAGRALQLASAQTDAQVIAIQQAGQAEVRRTIWLLAAAFVVAAVLAAALSTAVIRRVSRAVRAVGASLDAMADGDLTVTASVPSQDETGRMADSLRRAQDGLRATLTDVARTAQDVAESAQRLTGSNAEVASAAGETSAQAGVVAAAAEQVSRNVQAVAAGAEQMGASIREIAQNATDAAKVAGQATVVA</sequence>
<dbReference type="GO" id="GO:0005886">
    <property type="term" value="C:plasma membrane"/>
    <property type="evidence" value="ECO:0007669"/>
    <property type="project" value="UniProtKB-SubCell"/>
</dbReference>
<evidence type="ECO:0000256" key="2">
    <source>
        <dbReference type="ARBA" id="ARBA00022475"/>
    </source>
</evidence>
<dbReference type="Pfam" id="PF02203">
    <property type="entry name" value="TarH"/>
    <property type="match status" value="1"/>
</dbReference>
<feature type="non-terminal residue" evidence="10">
    <location>
        <position position="359"/>
    </location>
</feature>
<dbReference type="GO" id="GO:0006935">
    <property type="term" value="P:chemotaxis"/>
    <property type="evidence" value="ECO:0007669"/>
    <property type="project" value="InterPro"/>
</dbReference>
<evidence type="ECO:0000256" key="6">
    <source>
        <dbReference type="ARBA" id="ARBA00023136"/>
    </source>
</evidence>
<accession>A0A413RRP4</accession>